<dbReference type="EMBL" id="BRXW01000188">
    <property type="protein sequence ID" value="GMI13217.1"/>
    <property type="molecule type" value="Genomic_DNA"/>
</dbReference>
<name>A0A9W7KVI4_9STRA</name>
<feature type="transmembrane region" description="Helical" evidence="12">
    <location>
        <begin position="64"/>
        <end position="81"/>
    </location>
</feature>
<dbReference type="Proteomes" id="UP001165122">
    <property type="component" value="Unassembled WGS sequence"/>
</dbReference>
<proteinExistence type="inferred from homology"/>
<dbReference type="GO" id="GO:0008374">
    <property type="term" value="F:O-acyltransferase activity"/>
    <property type="evidence" value="ECO:0007669"/>
    <property type="project" value="InterPro"/>
</dbReference>
<dbReference type="OrthoDB" id="264532at2759"/>
<feature type="compositionally biased region" description="Low complexity" evidence="11">
    <location>
        <begin position="171"/>
        <end position="186"/>
    </location>
</feature>
<evidence type="ECO:0000256" key="3">
    <source>
        <dbReference type="ARBA" id="ARBA00022516"/>
    </source>
</evidence>
<evidence type="ECO:0008006" key="15">
    <source>
        <dbReference type="Google" id="ProtNLM"/>
    </source>
</evidence>
<evidence type="ECO:0000256" key="6">
    <source>
        <dbReference type="ARBA" id="ARBA00022824"/>
    </source>
</evidence>
<dbReference type="GO" id="GO:0005789">
    <property type="term" value="C:endoplasmic reticulum membrane"/>
    <property type="evidence" value="ECO:0007669"/>
    <property type="project" value="UniProtKB-SubCell"/>
</dbReference>
<sequence>MPATLPKVLSTRSAFVVFSFVTALWFFILSTLWDAFREPVLDYLQSHLPPSSIPTDTARASLEMFLIIPSCLLVPLTHIIGGMRYTHQKWFSKPLQGGLTHIILQAVTWSLYTIALILILLGVFYKPGLFGLMSSAGLVGLFAQGLMVTSILTFEKDEKDEIDSSPTSHGRSTTSKKSPRSSSRSSSKSRSKSVPKKSVPKTLPPLKISKTEEDDLTSEYDTSKLTVIPASTWASTPAKKRSELTSPTTKAYVEKKEKRKKRNLILWAAMNYGLLQTPYLLHWFYKTILSTCVSCFSGSTNLSEIPAFFTLIATLGIPIFTHGIGGILFYGEKWSFHHPLEGGGVHVLSQAAGWTLVCLAGGLQIANLVFGTSFDLLLHSGNLVGWVAEAFLLYSLMNFKEEGGGISVTDIGGGRKHRGALEYVFAIGQDMFMTNLHWLFVFWYASAPFGFFGLIEVTPLEGALCFVVCVFLGVLPSVCFPYSPTRKPLNWKHPVSCAIKLMETILISPYGIFRNSMIVFEDDEAEYKKNKCMFAIAPHGTLPLSVWALWHQRCDIFDHVCLFFGSQIGIVPGYRLWTGARGGCMTVTKKNLLKVMGTSQNVALVPGGVSEMLKCEPHAKNINVSIKHKGFVRIAMQQGFDLAPIVMLHENDMYDNPMRDFQLWCYKKTKVPMGLPYYTNKWYLPMSNQKPLRVVVGKRIKVKKTENPTEEQVEALHRKFYEEVVRCWGKHKKSMGYQDRELTFVM</sequence>
<feature type="transmembrane region" description="Helical" evidence="12">
    <location>
        <begin position="12"/>
        <end position="33"/>
    </location>
</feature>
<keyword evidence="14" id="KW-1185">Reference proteome</keyword>
<feature type="transmembrane region" description="Helical" evidence="12">
    <location>
        <begin position="305"/>
        <end position="330"/>
    </location>
</feature>
<dbReference type="PANTHER" id="PTHR12317">
    <property type="entry name" value="DIACYLGLYCEROL O-ACYLTRANSFERASE"/>
    <property type="match status" value="1"/>
</dbReference>
<accession>A0A9W7KVI4</accession>
<evidence type="ECO:0000256" key="10">
    <source>
        <dbReference type="ARBA" id="ARBA00023315"/>
    </source>
</evidence>
<keyword evidence="3" id="KW-0444">Lipid biosynthesis</keyword>
<keyword evidence="8" id="KW-0443">Lipid metabolism</keyword>
<feature type="transmembrane region" description="Helical" evidence="12">
    <location>
        <begin position="264"/>
        <end position="285"/>
    </location>
</feature>
<comment type="subcellular location">
    <subcellularLocation>
        <location evidence="1">Endoplasmic reticulum membrane</location>
        <topology evidence="1">Multi-pass membrane protein</topology>
    </subcellularLocation>
</comment>
<keyword evidence="5 12" id="KW-0812">Transmembrane</keyword>
<evidence type="ECO:0000256" key="2">
    <source>
        <dbReference type="ARBA" id="ARBA00005420"/>
    </source>
</evidence>
<keyword evidence="10" id="KW-0012">Acyltransferase</keyword>
<evidence type="ECO:0000256" key="1">
    <source>
        <dbReference type="ARBA" id="ARBA00004477"/>
    </source>
</evidence>
<feature type="transmembrane region" description="Helical" evidence="12">
    <location>
        <begin position="461"/>
        <end position="482"/>
    </location>
</feature>
<evidence type="ECO:0000256" key="11">
    <source>
        <dbReference type="SAM" id="MobiDB-lite"/>
    </source>
</evidence>
<protein>
    <recommendedName>
        <fullName evidence="15">Acyltransferase</fullName>
    </recommendedName>
</protein>
<dbReference type="AlphaFoldDB" id="A0A9W7KVI4"/>
<dbReference type="GO" id="GO:0006629">
    <property type="term" value="P:lipid metabolic process"/>
    <property type="evidence" value="ECO:0007669"/>
    <property type="project" value="UniProtKB-KW"/>
</dbReference>
<evidence type="ECO:0000256" key="9">
    <source>
        <dbReference type="ARBA" id="ARBA00023136"/>
    </source>
</evidence>
<feature type="transmembrane region" description="Helical" evidence="12">
    <location>
        <begin position="102"/>
        <end position="125"/>
    </location>
</feature>
<keyword evidence="6" id="KW-0256">Endoplasmic reticulum</keyword>
<evidence type="ECO:0000256" key="7">
    <source>
        <dbReference type="ARBA" id="ARBA00022989"/>
    </source>
</evidence>
<feature type="transmembrane region" description="Helical" evidence="12">
    <location>
        <begin position="131"/>
        <end position="154"/>
    </location>
</feature>
<comment type="similarity">
    <text evidence="2">Belongs to the diacylglycerol acyltransferase family.</text>
</comment>
<organism evidence="13 14">
    <name type="scientific">Triparma laevis f. longispina</name>
    <dbReference type="NCBI Taxonomy" id="1714387"/>
    <lineage>
        <taxon>Eukaryota</taxon>
        <taxon>Sar</taxon>
        <taxon>Stramenopiles</taxon>
        <taxon>Ochrophyta</taxon>
        <taxon>Bolidophyceae</taxon>
        <taxon>Parmales</taxon>
        <taxon>Triparmaceae</taxon>
        <taxon>Triparma</taxon>
    </lineage>
</organism>
<evidence type="ECO:0000256" key="4">
    <source>
        <dbReference type="ARBA" id="ARBA00022679"/>
    </source>
</evidence>
<evidence type="ECO:0000313" key="13">
    <source>
        <dbReference type="EMBL" id="GMI13217.1"/>
    </source>
</evidence>
<evidence type="ECO:0000256" key="12">
    <source>
        <dbReference type="SAM" id="Phobius"/>
    </source>
</evidence>
<feature type="transmembrane region" description="Helical" evidence="12">
    <location>
        <begin position="351"/>
        <end position="370"/>
    </location>
</feature>
<evidence type="ECO:0000313" key="14">
    <source>
        <dbReference type="Proteomes" id="UP001165122"/>
    </source>
</evidence>
<keyword evidence="4" id="KW-0808">Transferase</keyword>
<reference evidence="14" key="1">
    <citation type="journal article" date="2023" name="Commun. Biol.">
        <title>Genome analysis of Parmales, the sister group of diatoms, reveals the evolutionary specialization of diatoms from phago-mixotrophs to photoautotrophs.</title>
        <authorList>
            <person name="Ban H."/>
            <person name="Sato S."/>
            <person name="Yoshikawa S."/>
            <person name="Yamada K."/>
            <person name="Nakamura Y."/>
            <person name="Ichinomiya M."/>
            <person name="Sato N."/>
            <person name="Blanc-Mathieu R."/>
            <person name="Endo H."/>
            <person name="Kuwata A."/>
            <person name="Ogata H."/>
        </authorList>
    </citation>
    <scope>NUCLEOTIDE SEQUENCE [LARGE SCALE GENOMIC DNA]</scope>
    <source>
        <strain evidence="14">NIES 3700</strain>
    </source>
</reference>
<dbReference type="InterPro" id="IPR007130">
    <property type="entry name" value="DAGAT"/>
</dbReference>
<dbReference type="PANTHER" id="PTHR12317:SF34">
    <property type="entry name" value="ACYLTRANSFERASE"/>
    <property type="match status" value="1"/>
</dbReference>
<gene>
    <name evidence="13" type="ORF">TrLO_g11222</name>
</gene>
<evidence type="ECO:0000256" key="5">
    <source>
        <dbReference type="ARBA" id="ARBA00022692"/>
    </source>
</evidence>
<feature type="compositionally biased region" description="Basic residues" evidence="11">
    <location>
        <begin position="187"/>
        <end position="199"/>
    </location>
</feature>
<comment type="caution">
    <text evidence="13">The sequence shown here is derived from an EMBL/GenBank/DDBJ whole genome shotgun (WGS) entry which is preliminary data.</text>
</comment>
<evidence type="ECO:0000256" key="8">
    <source>
        <dbReference type="ARBA" id="ARBA00023098"/>
    </source>
</evidence>
<dbReference type="Pfam" id="PF03982">
    <property type="entry name" value="DAGAT"/>
    <property type="match status" value="1"/>
</dbReference>
<feature type="transmembrane region" description="Helical" evidence="12">
    <location>
        <begin position="436"/>
        <end position="455"/>
    </location>
</feature>
<keyword evidence="9 12" id="KW-0472">Membrane</keyword>
<feature type="region of interest" description="Disordered" evidence="11">
    <location>
        <begin position="159"/>
        <end position="205"/>
    </location>
</feature>
<keyword evidence="7 12" id="KW-1133">Transmembrane helix</keyword>